<proteinExistence type="predicted"/>
<accession>A0A4C1YX02</accession>
<sequence length="174" mass="19170">MSGDGITGATRCRRRLRRLPAPRPGEMLVGRCESAARVKRSAGAELQARSAITRNYAAAVVAGADRDNVTSHGVGAIRREALGTVTQHWLDNVSCKFFIMIYQGVYEKKSRLYKTARHALTVRKENEPTLRASDSIDHPKTWSSMYVFRRRGESASACIDLNGRASTTSALVES</sequence>
<organism evidence="1 2">
    <name type="scientific">Eumeta variegata</name>
    <name type="common">Bagworm moth</name>
    <name type="synonym">Eumeta japonica</name>
    <dbReference type="NCBI Taxonomy" id="151549"/>
    <lineage>
        <taxon>Eukaryota</taxon>
        <taxon>Metazoa</taxon>
        <taxon>Ecdysozoa</taxon>
        <taxon>Arthropoda</taxon>
        <taxon>Hexapoda</taxon>
        <taxon>Insecta</taxon>
        <taxon>Pterygota</taxon>
        <taxon>Neoptera</taxon>
        <taxon>Endopterygota</taxon>
        <taxon>Lepidoptera</taxon>
        <taxon>Glossata</taxon>
        <taxon>Ditrysia</taxon>
        <taxon>Tineoidea</taxon>
        <taxon>Psychidae</taxon>
        <taxon>Oiketicinae</taxon>
        <taxon>Eumeta</taxon>
    </lineage>
</organism>
<reference evidence="1 2" key="1">
    <citation type="journal article" date="2019" name="Commun. Biol.">
        <title>The bagworm genome reveals a unique fibroin gene that provides high tensile strength.</title>
        <authorList>
            <person name="Kono N."/>
            <person name="Nakamura H."/>
            <person name="Ohtoshi R."/>
            <person name="Tomita M."/>
            <person name="Numata K."/>
            <person name="Arakawa K."/>
        </authorList>
    </citation>
    <scope>NUCLEOTIDE SEQUENCE [LARGE SCALE GENOMIC DNA]</scope>
</reference>
<comment type="caution">
    <text evidence="1">The sequence shown here is derived from an EMBL/GenBank/DDBJ whole genome shotgun (WGS) entry which is preliminary data.</text>
</comment>
<evidence type="ECO:0000313" key="1">
    <source>
        <dbReference type="EMBL" id="GBP80991.1"/>
    </source>
</evidence>
<dbReference type="Proteomes" id="UP000299102">
    <property type="component" value="Unassembled WGS sequence"/>
</dbReference>
<protein>
    <submittedName>
        <fullName evidence="1">Uncharacterized protein</fullName>
    </submittedName>
</protein>
<dbReference type="EMBL" id="BGZK01001491">
    <property type="protein sequence ID" value="GBP80991.1"/>
    <property type="molecule type" value="Genomic_DNA"/>
</dbReference>
<keyword evidence="2" id="KW-1185">Reference proteome</keyword>
<name>A0A4C1YX02_EUMVA</name>
<gene>
    <name evidence="1" type="ORF">EVAR_62453_1</name>
</gene>
<dbReference type="AlphaFoldDB" id="A0A4C1YX02"/>
<evidence type="ECO:0000313" key="2">
    <source>
        <dbReference type="Proteomes" id="UP000299102"/>
    </source>
</evidence>